<accession>A0AAN7SG30</accession>
<dbReference type="EMBL" id="JAUNZN010000002">
    <property type="protein sequence ID" value="KAK4828316.1"/>
    <property type="molecule type" value="Genomic_DNA"/>
</dbReference>
<reference evidence="1 2" key="1">
    <citation type="journal article" date="2023" name="J. Hered.">
        <title>Chromosome-level genome of the wood stork (Mycteria americana) provides insight into avian chromosome evolution.</title>
        <authorList>
            <person name="Flamio R. Jr."/>
            <person name="Ramstad K.M."/>
        </authorList>
    </citation>
    <scope>NUCLEOTIDE SEQUENCE [LARGE SCALE GENOMIC DNA]</scope>
    <source>
        <strain evidence="1">JAX WOST 10</strain>
    </source>
</reference>
<protein>
    <submittedName>
        <fullName evidence="1">Uncharacterized protein</fullName>
    </submittedName>
</protein>
<proteinExistence type="predicted"/>
<gene>
    <name evidence="1" type="ORF">QYF61_025328</name>
</gene>
<evidence type="ECO:0000313" key="1">
    <source>
        <dbReference type="EMBL" id="KAK4828316.1"/>
    </source>
</evidence>
<organism evidence="1 2">
    <name type="scientific">Mycteria americana</name>
    <name type="common">Wood stork</name>
    <dbReference type="NCBI Taxonomy" id="33587"/>
    <lineage>
        <taxon>Eukaryota</taxon>
        <taxon>Metazoa</taxon>
        <taxon>Chordata</taxon>
        <taxon>Craniata</taxon>
        <taxon>Vertebrata</taxon>
        <taxon>Euteleostomi</taxon>
        <taxon>Archelosauria</taxon>
        <taxon>Archosauria</taxon>
        <taxon>Dinosauria</taxon>
        <taxon>Saurischia</taxon>
        <taxon>Theropoda</taxon>
        <taxon>Coelurosauria</taxon>
        <taxon>Aves</taxon>
        <taxon>Neognathae</taxon>
        <taxon>Neoaves</taxon>
        <taxon>Aequornithes</taxon>
        <taxon>Ciconiiformes</taxon>
        <taxon>Ciconiidae</taxon>
        <taxon>Mycteria</taxon>
    </lineage>
</organism>
<comment type="caution">
    <text evidence="1">The sequence shown here is derived from an EMBL/GenBank/DDBJ whole genome shotgun (WGS) entry which is preliminary data.</text>
</comment>
<dbReference type="Proteomes" id="UP001333110">
    <property type="component" value="Unassembled WGS sequence"/>
</dbReference>
<name>A0AAN7SG30_MYCAM</name>
<evidence type="ECO:0000313" key="2">
    <source>
        <dbReference type="Proteomes" id="UP001333110"/>
    </source>
</evidence>
<sequence length="263" mass="29630">MDITMKEMRIPVYWLLICWHGFAGGYLEVVLHEKEEDSSHSSPAPVWGPSHRRQFSTNFSNVSPSHGLQFFMNCSSVGPFHGVQSFRNRLLQHRSPTGSQVLPANLLQHGLLSPWVHRSCQEPAPAQASHGVTASFRHPSALVWGPPRAAAILRKANYFPQPMIRSTATILRSFNPDLSYSWKVRSQGGKGRLGQPEDSQQTRLLSGVKKRNPFKEDVICHPGKWTTMERGIQYLTEFAVLEVIYGDLNNKQLSKDPDEVKCT</sequence>
<keyword evidence="2" id="KW-1185">Reference proteome</keyword>
<dbReference type="AlphaFoldDB" id="A0AAN7SG30"/>